<feature type="region of interest" description="Disordered" evidence="3">
    <location>
        <begin position="137"/>
        <end position="227"/>
    </location>
</feature>
<dbReference type="Pfam" id="PF10187">
    <property type="entry name" value="FAM192A_Fyv6_N"/>
    <property type="match status" value="1"/>
</dbReference>
<evidence type="ECO:0000256" key="2">
    <source>
        <dbReference type="ARBA" id="ARBA00023242"/>
    </source>
</evidence>
<dbReference type="HOGENOM" id="CLU_113874_0_0_1"/>
<evidence type="ECO:0000313" key="5">
    <source>
        <dbReference type="EnsemblPlants" id="OGLUM01G15050.1"/>
    </source>
</evidence>
<evidence type="ECO:0000256" key="1">
    <source>
        <dbReference type="ARBA" id="ARBA00004123"/>
    </source>
</evidence>
<proteinExistence type="predicted"/>
<name>A0A0D9Y7L2_9ORYZ</name>
<dbReference type="GO" id="GO:0005634">
    <property type="term" value="C:nucleus"/>
    <property type="evidence" value="ECO:0007669"/>
    <property type="project" value="UniProtKB-SubCell"/>
</dbReference>
<dbReference type="PANTHER" id="PTHR13495:SF0">
    <property type="entry name" value="PSME3-INTERACTING PROTEIN"/>
    <property type="match status" value="1"/>
</dbReference>
<accession>A0A0D9Y7L2</accession>
<evidence type="ECO:0000256" key="3">
    <source>
        <dbReference type="SAM" id="MobiDB-lite"/>
    </source>
</evidence>
<reference evidence="5" key="2">
    <citation type="submission" date="2015-04" db="UniProtKB">
        <authorList>
            <consortium name="EnsemblPlants"/>
        </authorList>
    </citation>
    <scope>IDENTIFICATION</scope>
</reference>
<sequence length="227" mass="25308">MAGEETASGSKPPAAATTIRLVNFISEDQLDEAKRTRGERADDGTAQRDKPLFQILQENKEKKDAEFNERFKHRPPKALDEDEMEFLDKLASPMLLQHLKSSFYATFEQSRKEYEQQVANEEAEQLRSFQEAVAARSNIIHEEAPTVSRPEESKPKAKRSQPALLKNVIISVKPQAKKAKLDGEDKPPAKELPSNGHSADHKPPDATKGVLGSLVQYDDDESSDGDV</sequence>
<dbReference type="AlphaFoldDB" id="A0A0D9Y7L2"/>
<dbReference type="InterPro" id="IPR019331">
    <property type="entry name" value="FAM192A/Fyv6_N"/>
</dbReference>
<dbReference type="STRING" id="40148.A0A0D9Y7L2"/>
<dbReference type="Gramene" id="OGLUM01G15050.1">
    <property type="protein sequence ID" value="OGLUM01G15050.1"/>
    <property type="gene ID" value="OGLUM01G15050"/>
</dbReference>
<comment type="subcellular location">
    <subcellularLocation>
        <location evidence="1">Nucleus</location>
    </subcellularLocation>
</comment>
<dbReference type="Proteomes" id="UP000026961">
    <property type="component" value="Chromosome 1"/>
</dbReference>
<feature type="compositionally biased region" description="Acidic residues" evidence="3">
    <location>
        <begin position="217"/>
        <end position="227"/>
    </location>
</feature>
<feature type="compositionally biased region" description="Basic and acidic residues" evidence="3">
    <location>
        <begin position="139"/>
        <end position="155"/>
    </location>
</feature>
<reference evidence="5" key="1">
    <citation type="submission" date="2013-08" db="EMBL/GenBank/DDBJ databases">
        <title>Oryza genome evolution.</title>
        <authorList>
            <person name="Wing R.A."/>
            <person name="Panaud O."/>
            <person name="Oliveira A.C."/>
        </authorList>
    </citation>
    <scope>NUCLEOTIDE SEQUENCE</scope>
</reference>
<feature type="domain" description="FAM192A/Fyv6 N-terminal" evidence="4">
    <location>
        <begin position="30"/>
        <end position="91"/>
    </location>
</feature>
<dbReference type="PANTHER" id="PTHR13495">
    <property type="entry name" value="NEFA-INTERACTING NUCLEAR PROTEIN NIP30"/>
    <property type="match status" value="1"/>
</dbReference>
<feature type="compositionally biased region" description="Basic and acidic residues" evidence="3">
    <location>
        <begin position="31"/>
        <end position="51"/>
    </location>
</feature>
<feature type="compositionally biased region" description="Basic and acidic residues" evidence="3">
    <location>
        <begin position="179"/>
        <end position="189"/>
    </location>
</feature>
<organism evidence="5">
    <name type="scientific">Oryza glumipatula</name>
    <dbReference type="NCBI Taxonomy" id="40148"/>
    <lineage>
        <taxon>Eukaryota</taxon>
        <taxon>Viridiplantae</taxon>
        <taxon>Streptophyta</taxon>
        <taxon>Embryophyta</taxon>
        <taxon>Tracheophyta</taxon>
        <taxon>Spermatophyta</taxon>
        <taxon>Magnoliopsida</taxon>
        <taxon>Liliopsida</taxon>
        <taxon>Poales</taxon>
        <taxon>Poaceae</taxon>
        <taxon>BOP clade</taxon>
        <taxon>Oryzoideae</taxon>
        <taxon>Oryzeae</taxon>
        <taxon>Oryzinae</taxon>
        <taxon>Oryza</taxon>
    </lineage>
</organism>
<keyword evidence="6" id="KW-1185">Reference proteome</keyword>
<feature type="region of interest" description="Disordered" evidence="3">
    <location>
        <begin position="30"/>
        <end position="54"/>
    </location>
</feature>
<evidence type="ECO:0000313" key="6">
    <source>
        <dbReference type="Proteomes" id="UP000026961"/>
    </source>
</evidence>
<protein>
    <recommendedName>
        <fullName evidence="4">FAM192A/Fyv6 N-terminal domain-containing protein</fullName>
    </recommendedName>
</protein>
<dbReference type="eggNOG" id="KOG4036">
    <property type="taxonomic scope" value="Eukaryota"/>
</dbReference>
<keyword evidence="2" id="KW-0539">Nucleus</keyword>
<evidence type="ECO:0000259" key="4">
    <source>
        <dbReference type="Pfam" id="PF10187"/>
    </source>
</evidence>
<dbReference type="EnsemblPlants" id="OGLUM01G15050.1">
    <property type="protein sequence ID" value="OGLUM01G15050.1"/>
    <property type="gene ID" value="OGLUM01G15050"/>
</dbReference>
<dbReference type="InterPro" id="IPR039845">
    <property type="entry name" value="FAM192A"/>
</dbReference>
<reference evidence="5" key="3">
    <citation type="submission" date="2018-05" db="EMBL/GenBank/DDBJ databases">
        <title>OgluRS3 (Oryza glumaepatula Reference Sequence Version 3).</title>
        <authorList>
            <person name="Zhang J."/>
            <person name="Kudrna D."/>
            <person name="Lee S."/>
            <person name="Talag J."/>
            <person name="Welchert J."/>
            <person name="Wing R.A."/>
        </authorList>
    </citation>
    <scope>NUCLEOTIDE SEQUENCE [LARGE SCALE GENOMIC DNA]</scope>
</reference>